<reference evidence="2 3" key="1">
    <citation type="submission" date="2014-12" db="EMBL/GenBank/DDBJ databases">
        <title>Draft genome sequences of 29 type strains of Enterococci.</title>
        <authorList>
            <person name="Zhong Z."/>
            <person name="Sun Z."/>
            <person name="Liu W."/>
            <person name="Zhang W."/>
            <person name="Zhang H."/>
        </authorList>
    </citation>
    <scope>NUCLEOTIDE SEQUENCE [LARGE SCALE GENOMIC DNA]</scope>
    <source>
        <strain evidence="2 3">DSM 21207</strain>
    </source>
</reference>
<dbReference type="RefSeq" id="WP_071865523.1">
    <property type="nucleotide sequence ID" value="NZ_JBHLVQ010000016.1"/>
</dbReference>
<feature type="transmembrane region" description="Helical" evidence="1">
    <location>
        <begin position="93"/>
        <end position="116"/>
    </location>
</feature>
<organism evidence="2 3">
    <name type="scientific">Enterococcus canintestini</name>
    <dbReference type="NCBI Taxonomy" id="317010"/>
    <lineage>
        <taxon>Bacteria</taxon>
        <taxon>Bacillati</taxon>
        <taxon>Bacillota</taxon>
        <taxon>Bacilli</taxon>
        <taxon>Lactobacillales</taxon>
        <taxon>Enterococcaceae</taxon>
        <taxon>Enterococcus</taxon>
    </lineage>
</organism>
<comment type="caution">
    <text evidence="2">The sequence shown here is derived from an EMBL/GenBank/DDBJ whole genome shotgun (WGS) entry which is preliminary data.</text>
</comment>
<dbReference type="AlphaFoldDB" id="A0A1L8R369"/>
<evidence type="ECO:0000313" key="2">
    <source>
        <dbReference type="EMBL" id="OJG14213.1"/>
    </source>
</evidence>
<keyword evidence="1" id="KW-0472">Membrane</keyword>
<gene>
    <name evidence="2" type="ORF">RU96_GL001295</name>
</gene>
<name>A0A1L8R369_9ENTE</name>
<feature type="transmembrane region" description="Helical" evidence="1">
    <location>
        <begin position="12"/>
        <end position="34"/>
    </location>
</feature>
<feature type="transmembrane region" description="Helical" evidence="1">
    <location>
        <begin position="68"/>
        <end position="87"/>
    </location>
</feature>
<dbReference type="EMBL" id="JXKG01000022">
    <property type="protein sequence ID" value="OJG14213.1"/>
    <property type="molecule type" value="Genomic_DNA"/>
</dbReference>
<keyword evidence="1" id="KW-1133">Transmembrane helix</keyword>
<dbReference type="Proteomes" id="UP000182835">
    <property type="component" value="Unassembled WGS sequence"/>
</dbReference>
<keyword evidence="1" id="KW-0812">Transmembrane</keyword>
<dbReference type="OrthoDB" id="2325977at2"/>
<feature type="transmembrane region" description="Helical" evidence="1">
    <location>
        <begin position="40"/>
        <end position="59"/>
    </location>
</feature>
<accession>A0A1L8R369</accession>
<proteinExistence type="predicted"/>
<evidence type="ECO:0000313" key="3">
    <source>
        <dbReference type="Proteomes" id="UP000182835"/>
    </source>
</evidence>
<protein>
    <submittedName>
        <fullName evidence="2">Uncharacterized protein</fullName>
    </submittedName>
</protein>
<sequence length="118" mass="13557">MKKRFLKIQFVFGLYISIYLAALYFSTGYGVGFKLDDNQLIGYILCGISFLLLFLSFFIKESKNKKQFALLLAVFCAALLLVALLAINFNEAFWYFIFFIFFIPISVVGNVIGFLLKK</sequence>
<evidence type="ECO:0000256" key="1">
    <source>
        <dbReference type="SAM" id="Phobius"/>
    </source>
</evidence>